<dbReference type="Pfam" id="PF00440">
    <property type="entry name" value="TetR_N"/>
    <property type="match status" value="1"/>
</dbReference>
<evidence type="ECO:0000259" key="6">
    <source>
        <dbReference type="PROSITE" id="PS50977"/>
    </source>
</evidence>
<evidence type="ECO:0000256" key="5">
    <source>
        <dbReference type="SAM" id="MobiDB-lite"/>
    </source>
</evidence>
<dbReference type="PRINTS" id="PR00455">
    <property type="entry name" value="HTHTETR"/>
</dbReference>
<dbReference type="SUPFAM" id="SSF46689">
    <property type="entry name" value="Homeodomain-like"/>
    <property type="match status" value="1"/>
</dbReference>
<gene>
    <name evidence="7" type="ORF">AVDCRST_MAG19-2638</name>
</gene>
<dbReference type="SUPFAM" id="SSF48498">
    <property type="entry name" value="Tetracyclin repressor-like, C-terminal domain"/>
    <property type="match status" value="1"/>
</dbReference>
<dbReference type="InterPro" id="IPR049445">
    <property type="entry name" value="TetR_SbtR-like_C"/>
</dbReference>
<evidence type="ECO:0000256" key="2">
    <source>
        <dbReference type="ARBA" id="ARBA00023125"/>
    </source>
</evidence>
<dbReference type="Gene3D" id="1.10.357.10">
    <property type="entry name" value="Tetracycline Repressor, domain 2"/>
    <property type="match status" value="1"/>
</dbReference>
<sequence>MSDDVGTGQRPQLRKDAERNRARILDAARALIQDHGLDISHDEIAKAAHVGVGTVYRRFPTREALFDELFYEELEVLVATAETAGELEDPWSAIRQFMFRMFEQQAANRGLRELLIGHRGGTDLARRAQSQIEPVITRLVARAHTAGRLRADIGPTDFPIIVEMLNAVMAACRDEDPDLWRRYLAVVLDGIATGRRRALPGQPPDPEQIGRLIGGRGSDGRTRIAP</sequence>
<dbReference type="PROSITE" id="PS50977">
    <property type="entry name" value="HTH_TETR_2"/>
    <property type="match status" value="1"/>
</dbReference>
<dbReference type="InterPro" id="IPR001647">
    <property type="entry name" value="HTH_TetR"/>
</dbReference>
<dbReference type="InterPro" id="IPR036271">
    <property type="entry name" value="Tet_transcr_reg_TetR-rel_C_sf"/>
</dbReference>
<dbReference type="PANTHER" id="PTHR30055">
    <property type="entry name" value="HTH-TYPE TRANSCRIPTIONAL REGULATOR RUTR"/>
    <property type="match status" value="1"/>
</dbReference>
<keyword evidence="3" id="KW-0804">Transcription</keyword>
<evidence type="ECO:0000313" key="7">
    <source>
        <dbReference type="EMBL" id="CAA9569602.1"/>
    </source>
</evidence>
<accession>A0A6J4V5E6</accession>
<dbReference type="InterPro" id="IPR009057">
    <property type="entry name" value="Homeodomain-like_sf"/>
</dbReference>
<dbReference type="GO" id="GO:0003700">
    <property type="term" value="F:DNA-binding transcription factor activity"/>
    <property type="evidence" value="ECO:0007669"/>
    <property type="project" value="TreeGrafter"/>
</dbReference>
<dbReference type="AlphaFoldDB" id="A0A6J4V5E6"/>
<proteinExistence type="predicted"/>
<name>A0A6J4V5E6_9BACT</name>
<dbReference type="Pfam" id="PF21597">
    <property type="entry name" value="TetR_C_43"/>
    <property type="match status" value="1"/>
</dbReference>
<evidence type="ECO:0000256" key="3">
    <source>
        <dbReference type="ARBA" id="ARBA00023163"/>
    </source>
</evidence>
<feature type="region of interest" description="Disordered" evidence="5">
    <location>
        <begin position="195"/>
        <end position="226"/>
    </location>
</feature>
<keyword evidence="2 4" id="KW-0238">DNA-binding</keyword>
<dbReference type="GO" id="GO:0000976">
    <property type="term" value="F:transcription cis-regulatory region binding"/>
    <property type="evidence" value="ECO:0007669"/>
    <property type="project" value="TreeGrafter"/>
</dbReference>
<protein>
    <submittedName>
        <fullName evidence="7">Transcriptional regulator, AcrR family</fullName>
    </submittedName>
</protein>
<feature type="domain" description="HTH tetR-type" evidence="6">
    <location>
        <begin position="18"/>
        <end position="77"/>
    </location>
</feature>
<organism evidence="7">
    <name type="scientific">uncultured Thermomicrobiales bacterium</name>
    <dbReference type="NCBI Taxonomy" id="1645740"/>
    <lineage>
        <taxon>Bacteria</taxon>
        <taxon>Pseudomonadati</taxon>
        <taxon>Thermomicrobiota</taxon>
        <taxon>Thermomicrobia</taxon>
        <taxon>Thermomicrobiales</taxon>
        <taxon>environmental samples</taxon>
    </lineage>
</organism>
<dbReference type="EMBL" id="CADCWL010000131">
    <property type="protein sequence ID" value="CAA9569602.1"/>
    <property type="molecule type" value="Genomic_DNA"/>
</dbReference>
<reference evidence="7" key="1">
    <citation type="submission" date="2020-02" db="EMBL/GenBank/DDBJ databases">
        <authorList>
            <person name="Meier V. D."/>
        </authorList>
    </citation>
    <scope>NUCLEOTIDE SEQUENCE</scope>
    <source>
        <strain evidence="7">AVDCRST_MAG19</strain>
    </source>
</reference>
<feature type="DNA-binding region" description="H-T-H motif" evidence="4">
    <location>
        <begin position="40"/>
        <end position="59"/>
    </location>
</feature>
<evidence type="ECO:0000256" key="4">
    <source>
        <dbReference type="PROSITE-ProRule" id="PRU00335"/>
    </source>
</evidence>
<dbReference type="InterPro" id="IPR050109">
    <property type="entry name" value="HTH-type_TetR-like_transc_reg"/>
</dbReference>
<dbReference type="PANTHER" id="PTHR30055:SF234">
    <property type="entry name" value="HTH-TYPE TRANSCRIPTIONAL REGULATOR BETI"/>
    <property type="match status" value="1"/>
</dbReference>
<keyword evidence="1" id="KW-0805">Transcription regulation</keyword>
<evidence type="ECO:0000256" key="1">
    <source>
        <dbReference type="ARBA" id="ARBA00023015"/>
    </source>
</evidence>